<dbReference type="EMBL" id="CP001841">
    <property type="protein sequence ID" value="AEF81135.1"/>
    <property type="molecule type" value="Genomic_DNA"/>
</dbReference>
<evidence type="ECO:0000256" key="1">
    <source>
        <dbReference type="ARBA" id="ARBA00044755"/>
    </source>
</evidence>
<evidence type="ECO:0000313" key="3">
    <source>
        <dbReference type="Proteomes" id="UP000009222"/>
    </source>
</evidence>
<comment type="similarity">
    <text evidence="1">Belongs to the bactofilin family.</text>
</comment>
<keyword evidence="3" id="KW-1185">Reference proteome</keyword>
<dbReference type="InParanoid" id="F5YFG4"/>
<dbReference type="InterPro" id="IPR007607">
    <property type="entry name" value="BacA/B"/>
</dbReference>
<dbReference type="PANTHER" id="PTHR35024">
    <property type="entry name" value="HYPOTHETICAL CYTOSOLIC PROTEIN"/>
    <property type="match status" value="1"/>
</dbReference>
<dbReference type="eggNOG" id="COG1664">
    <property type="taxonomic scope" value="Bacteria"/>
</dbReference>
<reference evidence="2 3" key="2">
    <citation type="journal article" date="2011" name="ISME J.">
        <title>RNA-seq reveals cooperative metabolic interactions between two termite-gut spirochete species in co-culture.</title>
        <authorList>
            <person name="Rosenthal A.Z."/>
            <person name="Matson E.G."/>
            <person name="Eldar A."/>
            <person name="Leadbetter J.R."/>
        </authorList>
    </citation>
    <scope>NUCLEOTIDE SEQUENCE [LARGE SCALE GENOMIC DNA]</scope>
    <source>
        <strain evidence="3">ATCC BAA-888 / DSM 13862 / ZAS-9</strain>
    </source>
</reference>
<dbReference type="AlphaFoldDB" id="F5YFG4"/>
<name>F5YFG4_LEAAZ</name>
<dbReference type="Pfam" id="PF04519">
    <property type="entry name" value="Bactofilin"/>
    <property type="match status" value="1"/>
</dbReference>
<gene>
    <name evidence="2" type="ordered locus">TREAZ_0113</name>
</gene>
<dbReference type="PANTHER" id="PTHR35024:SF4">
    <property type="entry name" value="POLYMER-FORMING CYTOSKELETAL PROTEIN"/>
    <property type="match status" value="1"/>
</dbReference>
<protein>
    <recommendedName>
        <fullName evidence="4">Polymer-forming cytoskeletal protein</fullName>
    </recommendedName>
</protein>
<evidence type="ECO:0008006" key="4">
    <source>
        <dbReference type="Google" id="ProtNLM"/>
    </source>
</evidence>
<organism evidence="2 3">
    <name type="scientific">Leadbettera azotonutricia (strain ATCC BAA-888 / DSM 13862 / ZAS-9)</name>
    <name type="common">Treponema azotonutricium</name>
    <dbReference type="NCBI Taxonomy" id="545695"/>
    <lineage>
        <taxon>Bacteria</taxon>
        <taxon>Pseudomonadati</taxon>
        <taxon>Spirochaetota</taxon>
        <taxon>Spirochaetia</taxon>
        <taxon>Spirochaetales</taxon>
        <taxon>Breznakiellaceae</taxon>
        <taxon>Leadbettera</taxon>
    </lineage>
</organism>
<accession>F5YFG4</accession>
<proteinExistence type="inferred from homology"/>
<dbReference type="OrthoDB" id="350528at2"/>
<dbReference type="Proteomes" id="UP000009222">
    <property type="component" value="Chromosome"/>
</dbReference>
<evidence type="ECO:0000313" key="2">
    <source>
        <dbReference type="EMBL" id="AEF81135.1"/>
    </source>
</evidence>
<dbReference type="RefSeq" id="WP_015711809.1">
    <property type="nucleotide sequence ID" value="NC_015577.1"/>
</dbReference>
<reference evidence="3" key="1">
    <citation type="submission" date="2009-12" db="EMBL/GenBank/DDBJ databases">
        <title>Complete sequence of Treponema azotonutricium strain ZAS-9.</title>
        <authorList>
            <person name="Tetu S.G."/>
            <person name="Matson E."/>
            <person name="Ren Q."/>
            <person name="Seshadri R."/>
            <person name="Elbourne L."/>
            <person name="Hassan K.A."/>
            <person name="Durkin A."/>
            <person name="Radune D."/>
            <person name="Mohamoud Y."/>
            <person name="Shay R."/>
            <person name="Jin S."/>
            <person name="Zhang X."/>
            <person name="Lucey K."/>
            <person name="Ballor N.R."/>
            <person name="Ottesen E."/>
            <person name="Rosenthal R."/>
            <person name="Allen A."/>
            <person name="Leadbetter J.R."/>
            <person name="Paulsen I.T."/>
        </authorList>
    </citation>
    <scope>NUCLEOTIDE SEQUENCE [LARGE SCALE GENOMIC DNA]</scope>
    <source>
        <strain evidence="3">ATCC BAA-888 / DSM 13862 / ZAS-9</strain>
    </source>
</reference>
<sequence length="138" mass="14719">MAKTEGKKKESIVVFGPSTAFNGFLRFKETLCIQGKFRGTIEAAGALIVDKGAVVEADHISVTSLIVYGTVVGAVHAVDKIDMFPGAEVRGDVSAARLRIADGVSFEGQCSMTGIDKDVEIFSRPTEEIKAELQRVNG</sequence>
<dbReference type="KEGG" id="taz:TREAZ_0113"/>
<dbReference type="STRING" id="545695.TREAZ_0113"/>
<dbReference type="HOGENOM" id="CLU_072799_4_3_12"/>